<evidence type="ECO:0000313" key="6">
    <source>
        <dbReference type="Proteomes" id="UP000318405"/>
    </source>
</evidence>
<evidence type="ECO:0000313" key="5">
    <source>
        <dbReference type="EMBL" id="TSH93078.1"/>
    </source>
</evidence>
<evidence type="ECO:0000256" key="1">
    <source>
        <dbReference type="ARBA" id="ARBA00023015"/>
    </source>
</evidence>
<proteinExistence type="predicted"/>
<dbReference type="SMART" id="SM00345">
    <property type="entry name" value="HTH_GNTR"/>
    <property type="match status" value="1"/>
</dbReference>
<reference evidence="5 6" key="1">
    <citation type="submission" date="2019-07" db="EMBL/GenBank/DDBJ databases">
        <title>Qingshengfaniella alkalisoli gen. nov., sp. nov., isolated from saline soil.</title>
        <authorList>
            <person name="Xu L."/>
            <person name="Huang X.-X."/>
            <person name="Sun J.-Q."/>
        </authorList>
    </citation>
    <scope>NUCLEOTIDE SEQUENCE [LARGE SCALE GENOMIC DNA]</scope>
    <source>
        <strain evidence="5 6">DSM 27279</strain>
    </source>
</reference>
<dbReference type="EMBL" id="VLTJ01000029">
    <property type="protein sequence ID" value="TSH93078.1"/>
    <property type="molecule type" value="Genomic_DNA"/>
</dbReference>
<dbReference type="InterPro" id="IPR036388">
    <property type="entry name" value="WH-like_DNA-bd_sf"/>
</dbReference>
<dbReference type="Gene3D" id="1.20.120.530">
    <property type="entry name" value="GntR ligand-binding domain-like"/>
    <property type="match status" value="1"/>
</dbReference>
<dbReference type="RefSeq" id="WP_143949445.1">
    <property type="nucleotide sequence ID" value="NZ_BAABMB010000001.1"/>
</dbReference>
<dbReference type="Proteomes" id="UP000318405">
    <property type="component" value="Unassembled WGS sequence"/>
</dbReference>
<dbReference type="Pfam" id="PF07729">
    <property type="entry name" value="FCD"/>
    <property type="match status" value="1"/>
</dbReference>
<dbReference type="Gene3D" id="1.10.10.10">
    <property type="entry name" value="Winged helix-like DNA-binding domain superfamily/Winged helix DNA-binding domain"/>
    <property type="match status" value="1"/>
</dbReference>
<evidence type="ECO:0000256" key="3">
    <source>
        <dbReference type="ARBA" id="ARBA00023163"/>
    </source>
</evidence>
<dbReference type="SUPFAM" id="SSF46785">
    <property type="entry name" value="Winged helix' DNA-binding domain"/>
    <property type="match status" value="1"/>
</dbReference>
<sequence length="253" mass="27829">MAGIPRSGNPAVGGIMDYVRSRRLQPGDRLPSERDFAERLGIGRNAVREAIATLVALRVVEARPNSGIYLRRYEKDSSFEALVMLAGLGEVPDATEVDETMAVREHLELLAVGLACRHRTAHDVERLEGVLRETRAALAAGEGIAAWDTEFHLAVAEAAHNSVLVRVLNAFYQFTAPRREVMFRDAQQSSRTLTEHMELLASVRAGDEPAARRLMLTHMARARTYWSVVFDEGKPSLEESAGAAHAPPTHLSP</sequence>
<keyword evidence="1" id="KW-0805">Transcription regulation</keyword>
<dbReference type="SUPFAM" id="SSF48008">
    <property type="entry name" value="GntR ligand-binding domain-like"/>
    <property type="match status" value="1"/>
</dbReference>
<keyword evidence="3" id="KW-0804">Transcription</keyword>
<dbReference type="Pfam" id="PF00392">
    <property type="entry name" value="GntR"/>
    <property type="match status" value="1"/>
</dbReference>
<dbReference type="PANTHER" id="PTHR43537:SF5">
    <property type="entry name" value="UXU OPERON TRANSCRIPTIONAL REGULATOR"/>
    <property type="match status" value="1"/>
</dbReference>
<dbReference type="AlphaFoldDB" id="A0A556AJJ2"/>
<protein>
    <submittedName>
        <fullName evidence="5">FadR family transcriptional regulator</fullName>
    </submittedName>
</protein>
<evidence type="ECO:0000259" key="4">
    <source>
        <dbReference type="PROSITE" id="PS50949"/>
    </source>
</evidence>
<dbReference type="InterPro" id="IPR000524">
    <property type="entry name" value="Tscrpt_reg_HTH_GntR"/>
</dbReference>
<dbReference type="GO" id="GO:0003700">
    <property type="term" value="F:DNA-binding transcription factor activity"/>
    <property type="evidence" value="ECO:0007669"/>
    <property type="project" value="InterPro"/>
</dbReference>
<dbReference type="InterPro" id="IPR008920">
    <property type="entry name" value="TF_FadR/GntR_C"/>
</dbReference>
<keyword evidence="2" id="KW-0238">DNA-binding</keyword>
<organism evidence="5 6">
    <name type="scientific">Verticiella sediminum</name>
    <dbReference type="NCBI Taxonomy" id="1247510"/>
    <lineage>
        <taxon>Bacteria</taxon>
        <taxon>Pseudomonadati</taxon>
        <taxon>Pseudomonadota</taxon>
        <taxon>Betaproteobacteria</taxon>
        <taxon>Burkholderiales</taxon>
        <taxon>Alcaligenaceae</taxon>
        <taxon>Verticiella</taxon>
    </lineage>
</organism>
<dbReference type="OrthoDB" id="5296437at2"/>
<keyword evidence="6" id="KW-1185">Reference proteome</keyword>
<gene>
    <name evidence="5" type="ORF">FOZ76_17000</name>
</gene>
<evidence type="ECO:0000256" key="2">
    <source>
        <dbReference type="ARBA" id="ARBA00023125"/>
    </source>
</evidence>
<dbReference type="CDD" id="cd07377">
    <property type="entry name" value="WHTH_GntR"/>
    <property type="match status" value="1"/>
</dbReference>
<dbReference type="PANTHER" id="PTHR43537">
    <property type="entry name" value="TRANSCRIPTIONAL REGULATOR, GNTR FAMILY"/>
    <property type="match status" value="1"/>
</dbReference>
<accession>A0A556AJJ2</accession>
<feature type="domain" description="HTH gntR-type" evidence="4">
    <location>
        <begin position="5"/>
        <end position="73"/>
    </location>
</feature>
<name>A0A556AJJ2_9BURK</name>
<dbReference type="SMART" id="SM00895">
    <property type="entry name" value="FCD"/>
    <property type="match status" value="1"/>
</dbReference>
<dbReference type="InterPro" id="IPR036390">
    <property type="entry name" value="WH_DNA-bd_sf"/>
</dbReference>
<dbReference type="GO" id="GO:0003677">
    <property type="term" value="F:DNA binding"/>
    <property type="evidence" value="ECO:0007669"/>
    <property type="project" value="UniProtKB-KW"/>
</dbReference>
<dbReference type="PRINTS" id="PR00035">
    <property type="entry name" value="HTHGNTR"/>
</dbReference>
<dbReference type="PROSITE" id="PS50949">
    <property type="entry name" value="HTH_GNTR"/>
    <property type="match status" value="1"/>
</dbReference>
<comment type="caution">
    <text evidence="5">The sequence shown here is derived from an EMBL/GenBank/DDBJ whole genome shotgun (WGS) entry which is preliminary data.</text>
</comment>
<dbReference type="InterPro" id="IPR011711">
    <property type="entry name" value="GntR_C"/>
</dbReference>